<gene>
    <name evidence="1" type="ORF">GCM10023318_55850</name>
</gene>
<comment type="caution">
    <text evidence="1">The sequence shown here is derived from an EMBL/GenBank/DDBJ whole genome shotgun (WGS) entry which is preliminary data.</text>
</comment>
<protein>
    <recommendedName>
        <fullName evidence="3">WXG100 family type VII secretion target</fullName>
    </recommendedName>
</protein>
<organism evidence="1 2">
    <name type="scientific">Nocardia callitridis</name>
    <dbReference type="NCBI Taxonomy" id="648753"/>
    <lineage>
        <taxon>Bacteria</taxon>
        <taxon>Bacillati</taxon>
        <taxon>Actinomycetota</taxon>
        <taxon>Actinomycetes</taxon>
        <taxon>Mycobacteriales</taxon>
        <taxon>Nocardiaceae</taxon>
        <taxon>Nocardia</taxon>
    </lineage>
</organism>
<name>A0ABP9KYN8_9NOCA</name>
<reference evidence="2" key="1">
    <citation type="journal article" date="2019" name="Int. J. Syst. Evol. Microbiol.">
        <title>The Global Catalogue of Microorganisms (GCM) 10K type strain sequencing project: providing services to taxonomists for standard genome sequencing and annotation.</title>
        <authorList>
            <consortium name="The Broad Institute Genomics Platform"/>
            <consortium name="The Broad Institute Genome Sequencing Center for Infectious Disease"/>
            <person name="Wu L."/>
            <person name="Ma J."/>
        </authorList>
    </citation>
    <scope>NUCLEOTIDE SEQUENCE [LARGE SCALE GENOMIC DNA]</scope>
    <source>
        <strain evidence="2">JCM 18298</strain>
    </source>
</reference>
<accession>A0ABP9KYN8</accession>
<dbReference type="EMBL" id="BAABJM010000008">
    <property type="protein sequence ID" value="GAA5067095.1"/>
    <property type="molecule type" value="Genomic_DNA"/>
</dbReference>
<evidence type="ECO:0000313" key="1">
    <source>
        <dbReference type="EMBL" id="GAA5067095.1"/>
    </source>
</evidence>
<evidence type="ECO:0008006" key="3">
    <source>
        <dbReference type="Google" id="ProtNLM"/>
    </source>
</evidence>
<proteinExistence type="predicted"/>
<dbReference type="RefSeq" id="WP_345499212.1">
    <property type="nucleotide sequence ID" value="NZ_BAABJM010000008.1"/>
</dbReference>
<evidence type="ECO:0000313" key="2">
    <source>
        <dbReference type="Proteomes" id="UP001500603"/>
    </source>
</evidence>
<sequence length="104" mass="10436">MAEEISVDTGKLRGAAAISGGVGDRIGAILTELEGVTGGDGTPWGNDSFGKKFADGANGYVAARENLTGAVGGMAKTFNDIEAGQSDAANELEVGEIDNQGGFQ</sequence>
<keyword evidence="2" id="KW-1185">Reference proteome</keyword>
<dbReference type="Proteomes" id="UP001500603">
    <property type="component" value="Unassembled WGS sequence"/>
</dbReference>